<accession>A0AAU9DSM0</accession>
<dbReference type="InterPro" id="IPR050090">
    <property type="entry name" value="Tyrosine_recombinase_XerCD"/>
</dbReference>
<dbReference type="AlphaFoldDB" id="A0AAU9DSM0"/>
<evidence type="ECO:0000256" key="2">
    <source>
        <dbReference type="ARBA" id="ARBA00023125"/>
    </source>
</evidence>
<dbReference type="GO" id="GO:0015074">
    <property type="term" value="P:DNA integration"/>
    <property type="evidence" value="ECO:0007669"/>
    <property type="project" value="UniProtKB-KW"/>
</dbReference>
<protein>
    <submittedName>
        <fullName evidence="7">Tyrosine recombinase XerD</fullName>
    </submittedName>
</protein>
<dbReference type="SUPFAM" id="SSF56349">
    <property type="entry name" value="DNA breaking-rejoining enzymes"/>
    <property type="match status" value="1"/>
</dbReference>
<dbReference type="RefSeq" id="WP_307904985.1">
    <property type="nucleotide sequence ID" value="NZ_AP027059.1"/>
</dbReference>
<dbReference type="Proteomes" id="UP001321582">
    <property type="component" value="Chromosome"/>
</dbReference>
<evidence type="ECO:0000313" key="7">
    <source>
        <dbReference type="EMBL" id="BDU50049.1"/>
    </source>
</evidence>
<evidence type="ECO:0000256" key="1">
    <source>
        <dbReference type="ARBA" id="ARBA00022908"/>
    </source>
</evidence>
<evidence type="ECO:0000259" key="6">
    <source>
        <dbReference type="PROSITE" id="PS51900"/>
    </source>
</evidence>
<keyword evidence="1" id="KW-0229">DNA integration</keyword>
<proteinExistence type="predicted"/>
<dbReference type="Gene3D" id="1.10.150.130">
    <property type="match status" value="1"/>
</dbReference>
<organism evidence="7 8">
    <name type="scientific">Haliovirga abyssi</name>
    <dbReference type="NCBI Taxonomy" id="2996794"/>
    <lineage>
        <taxon>Bacteria</taxon>
        <taxon>Fusobacteriati</taxon>
        <taxon>Fusobacteriota</taxon>
        <taxon>Fusobacteriia</taxon>
        <taxon>Fusobacteriales</taxon>
        <taxon>Haliovirgaceae</taxon>
        <taxon>Haliovirga</taxon>
    </lineage>
</organism>
<dbReference type="GO" id="GO:0003677">
    <property type="term" value="F:DNA binding"/>
    <property type="evidence" value="ECO:0007669"/>
    <property type="project" value="UniProtKB-UniRule"/>
</dbReference>
<feature type="domain" description="Core-binding (CB)" evidence="6">
    <location>
        <begin position="1"/>
        <end position="82"/>
    </location>
</feature>
<dbReference type="Gene3D" id="1.10.443.10">
    <property type="entry name" value="Intergrase catalytic core"/>
    <property type="match status" value="1"/>
</dbReference>
<keyword evidence="3" id="KW-0233">DNA recombination</keyword>
<name>A0AAU9DSM0_9FUSO</name>
<evidence type="ECO:0000259" key="5">
    <source>
        <dbReference type="PROSITE" id="PS51898"/>
    </source>
</evidence>
<gene>
    <name evidence="7" type="primary">xerD_2</name>
    <name evidence="7" type="ORF">HLVA_06180</name>
</gene>
<keyword evidence="2 4" id="KW-0238">DNA-binding</keyword>
<dbReference type="PANTHER" id="PTHR30349">
    <property type="entry name" value="PHAGE INTEGRASE-RELATED"/>
    <property type="match status" value="1"/>
</dbReference>
<keyword evidence="8" id="KW-1185">Reference proteome</keyword>
<reference evidence="7 8" key="1">
    <citation type="submission" date="2022-11" db="EMBL/GenBank/DDBJ databases">
        <title>Haliovirga abyssi gen. nov., sp. nov., a mesophilic fermentative bacterium isolated from the Iheya North hydrothermal field and the proposal of Haliovirgaceae fam. nov.</title>
        <authorList>
            <person name="Miyazaki U."/>
            <person name="Tame A."/>
            <person name="Miyazaki J."/>
            <person name="Takai K."/>
            <person name="Sawayama S."/>
            <person name="Kitajima M."/>
            <person name="Okamoto A."/>
            <person name="Nakagawa S."/>
        </authorList>
    </citation>
    <scope>NUCLEOTIDE SEQUENCE [LARGE SCALE GENOMIC DNA]</scope>
    <source>
        <strain evidence="7 8">IC12</strain>
    </source>
</reference>
<dbReference type="PROSITE" id="PS51900">
    <property type="entry name" value="CB"/>
    <property type="match status" value="1"/>
</dbReference>
<dbReference type="InterPro" id="IPR044068">
    <property type="entry name" value="CB"/>
</dbReference>
<dbReference type="InterPro" id="IPR002104">
    <property type="entry name" value="Integrase_catalytic"/>
</dbReference>
<sequence length="290" mass="33568">MGIKEDIEEYVDYIKFEKGLSENTVLAYNSDLKEFFKSLEWVDYKNVTEDDILRYIEKLKQGKESTLLRKVTSIRTFYTYLFKSGKIDEIPTENLDNLKKSSYMPEVLSLDEIKSIILAIDSSLRGKRDKLILQLLVATGARISEILGLKIEDIDENMQFIKIKGKGNKLRIIPLYKEISEEVYFYLKNIRNKIAKDPLSFLLFDGVSRTTFWKRVKIYAKNAGIKKNVYPHIFRHSMATLMIKNGADLRIVQEILGHSSISTTEIYTHIGNSDLKNIYNRIGIGEDLDV</sequence>
<dbReference type="Pfam" id="PF02899">
    <property type="entry name" value="Phage_int_SAM_1"/>
    <property type="match status" value="1"/>
</dbReference>
<dbReference type="GO" id="GO:0006310">
    <property type="term" value="P:DNA recombination"/>
    <property type="evidence" value="ECO:0007669"/>
    <property type="project" value="UniProtKB-KW"/>
</dbReference>
<dbReference type="InterPro" id="IPR011010">
    <property type="entry name" value="DNA_brk_join_enz"/>
</dbReference>
<dbReference type="EMBL" id="AP027059">
    <property type="protein sequence ID" value="BDU50049.1"/>
    <property type="molecule type" value="Genomic_DNA"/>
</dbReference>
<dbReference type="PROSITE" id="PS51898">
    <property type="entry name" value="TYR_RECOMBINASE"/>
    <property type="match status" value="1"/>
</dbReference>
<dbReference type="PANTHER" id="PTHR30349:SF81">
    <property type="entry name" value="TYROSINE RECOMBINASE XERC"/>
    <property type="match status" value="1"/>
</dbReference>
<dbReference type="NCBIfam" id="NF040815">
    <property type="entry name" value="recomb_XerA_Arch"/>
    <property type="match status" value="1"/>
</dbReference>
<dbReference type="Pfam" id="PF00589">
    <property type="entry name" value="Phage_integrase"/>
    <property type="match status" value="1"/>
</dbReference>
<dbReference type="InterPro" id="IPR004107">
    <property type="entry name" value="Integrase_SAM-like_N"/>
</dbReference>
<evidence type="ECO:0000256" key="4">
    <source>
        <dbReference type="PROSITE-ProRule" id="PRU01248"/>
    </source>
</evidence>
<evidence type="ECO:0000256" key="3">
    <source>
        <dbReference type="ARBA" id="ARBA00023172"/>
    </source>
</evidence>
<dbReference type="InterPro" id="IPR013762">
    <property type="entry name" value="Integrase-like_cat_sf"/>
</dbReference>
<dbReference type="InterPro" id="IPR010998">
    <property type="entry name" value="Integrase_recombinase_N"/>
</dbReference>
<feature type="domain" description="Tyr recombinase" evidence="5">
    <location>
        <begin position="103"/>
        <end position="280"/>
    </location>
</feature>
<dbReference type="KEGG" id="haby:HLVA_06180"/>
<evidence type="ECO:0000313" key="8">
    <source>
        <dbReference type="Proteomes" id="UP001321582"/>
    </source>
</evidence>